<keyword evidence="3" id="KW-0804">Transcription</keyword>
<accession>A0ABN4TN96</accession>
<organism evidence="5 6">
    <name type="scientific">Cupriavidus malaysiensis</name>
    <dbReference type="NCBI Taxonomy" id="367825"/>
    <lineage>
        <taxon>Bacteria</taxon>
        <taxon>Pseudomonadati</taxon>
        <taxon>Pseudomonadota</taxon>
        <taxon>Betaproteobacteria</taxon>
        <taxon>Burkholderiales</taxon>
        <taxon>Burkholderiaceae</taxon>
        <taxon>Cupriavidus</taxon>
    </lineage>
</organism>
<dbReference type="InterPro" id="IPR011990">
    <property type="entry name" value="TPR-like_helical_dom_sf"/>
</dbReference>
<dbReference type="SMART" id="SM00421">
    <property type="entry name" value="HTH_LUXR"/>
    <property type="match status" value="1"/>
</dbReference>
<dbReference type="RefSeq" id="WP_071071508.1">
    <property type="nucleotide sequence ID" value="NZ_CP017755.1"/>
</dbReference>
<dbReference type="Gene3D" id="1.25.40.10">
    <property type="entry name" value="Tetratricopeptide repeat domain"/>
    <property type="match status" value="1"/>
</dbReference>
<dbReference type="CDD" id="cd06170">
    <property type="entry name" value="LuxR_C_like"/>
    <property type="match status" value="1"/>
</dbReference>
<dbReference type="Pfam" id="PF00196">
    <property type="entry name" value="GerE"/>
    <property type="match status" value="1"/>
</dbReference>
<dbReference type="InterPro" id="IPR059106">
    <property type="entry name" value="WHD_MalT"/>
</dbReference>
<dbReference type="Gene3D" id="1.10.10.10">
    <property type="entry name" value="Winged helix-like DNA-binding domain superfamily/Winged helix DNA-binding domain"/>
    <property type="match status" value="1"/>
</dbReference>
<keyword evidence="6" id="KW-1185">Reference proteome</keyword>
<dbReference type="SUPFAM" id="SSF46894">
    <property type="entry name" value="C-terminal effector domain of the bipartite response regulators"/>
    <property type="match status" value="1"/>
</dbReference>
<keyword evidence="1" id="KW-0805">Transcription regulation</keyword>
<keyword evidence="2" id="KW-0238">DNA-binding</keyword>
<protein>
    <submittedName>
        <fullName evidence="5">LuxR family transcriptional regulator</fullName>
    </submittedName>
</protein>
<dbReference type="PANTHER" id="PTHR44688:SF16">
    <property type="entry name" value="DNA-BINDING TRANSCRIPTIONAL ACTIVATOR DEVR_DOSR"/>
    <property type="match status" value="1"/>
</dbReference>
<dbReference type="InterPro" id="IPR041617">
    <property type="entry name" value="TPR_MalT"/>
</dbReference>
<dbReference type="Pfam" id="PF17874">
    <property type="entry name" value="TPR_MalT"/>
    <property type="match status" value="1"/>
</dbReference>
<dbReference type="InterPro" id="IPR036388">
    <property type="entry name" value="WH-like_DNA-bd_sf"/>
</dbReference>
<gene>
    <name evidence="5" type="ORF">BKK80_23385</name>
</gene>
<evidence type="ECO:0000256" key="1">
    <source>
        <dbReference type="ARBA" id="ARBA00023015"/>
    </source>
</evidence>
<reference evidence="5 6" key="1">
    <citation type="submission" date="2016-10" db="EMBL/GenBank/DDBJ databases">
        <title>Complete genome sequences of three Cupriavidus strains isolated from various Malaysian environments.</title>
        <authorList>
            <person name="Abdullah A.A.-A."/>
            <person name="Shafie N.A.H."/>
            <person name="Lau N.S."/>
        </authorList>
    </citation>
    <scope>NUCLEOTIDE SEQUENCE [LARGE SCALE GENOMIC DNA]</scope>
    <source>
        <strain evidence="5 6">USMAA1020</strain>
    </source>
</reference>
<evidence type="ECO:0000313" key="5">
    <source>
        <dbReference type="EMBL" id="AOZ08842.1"/>
    </source>
</evidence>
<evidence type="ECO:0000259" key="4">
    <source>
        <dbReference type="PROSITE" id="PS50043"/>
    </source>
</evidence>
<dbReference type="InterPro" id="IPR000792">
    <property type="entry name" value="Tscrpt_reg_LuxR_C"/>
</dbReference>
<dbReference type="EMBL" id="CP017755">
    <property type="protein sequence ID" value="AOZ08842.1"/>
    <property type="molecule type" value="Genomic_DNA"/>
</dbReference>
<dbReference type="PROSITE" id="PS50043">
    <property type="entry name" value="HTH_LUXR_2"/>
    <property type="match status" value="1"/>
</dbReference>
<dbReference type="Proteomes" id="UP000177515">
    <property type="component" value="Chromosome 2"/>
</dbReference>
<name>A0ABN4TN96_9BURK</name>
<dbReference type="InterPro" id="IPR016032">
    <property type="entry name" value="Sig_transdc_resp-reg_C-effctor"/>
</dbReference>
<evidence type="ECO:0000256" key="3">
    <source>
        <dbReference type="ARBA" id="ARBA00023163"/>
    </source>
</evidence>
<dbReference type="SUPFAM" id="SSF48452">
    <property type="entry name" value="TPR-like"/>
    <property type="match status" value="1"/>
</dbReference>
<evidence type="ECO:0000313" key="6">
    <source>
        <dbReference type="Proteomes" id="UP000177515"/>
    </source>
</evidence>
<dbReference type="InterPro" id="IPR027417">
    <property type="entry name" value="P-loop_NTPase"/>
</dbReference>
<dbReference type="PANTHER" id="PTHR44688">
    <property type="entry name" value="DNA-BINDING TRANSCRIPTIONAL ACTIVATOR DEVR_DOSR"/>
    <property type="match status" value="1"/>
</dbReference>
<dbReference type="PRINTS" id="PR00038">
    <property type="entry name" value="HTHLUXR"/>
</dbReference>
<proteinExistence type="predicted"/>
<feature type="domain" description="HTH luxR-type" evidence="4">
    <location>
        <begin position="861"/>
        <end position="926"/>
    </location>
</feature>
<evidence type="ECO:0000256" key="2">
    <source>
        <dbReference type="ARBA" id="ARBA00023125"/>
    </source>
</evidence>
<dbReference type="SUPFAM" id="SSF52540">
    <property type="entry name" value="P-loop containing nucleoside triphosphate hydrolases"/>
    <property type="match status" value="1"/>
</dbReference>
<dbReference type="Pfam" id="PF25873">
    <property type="entry name" value="WHD_MalT"/>
    <property type="match status" value="1"/>
</dbReference>
<sequence>MASSEETSGRTAPDRSGAALLAKLRPPVPSPYQVQRERICESVCAADFVKLVLVRAPAGFGKTTAMLQCRARLEAGGVPTAWLTLDRADNDVGRFLASLEAAFDQMRRAAGRPRARTAAGRSAGERALALIDRMAGLGGKDGRFALFLDDFEAIQDPAVTDLLWQLVEALPHGARLVLGSRWVPQRGLGRLRARGELLEIEPAELRFTAAESAAFLVRARGLALPAAAVNSLHRRTEGWATALWLASVALERRPHPEAFIAGFSGTDAAIADYLLEDVFLHLPQAVRGFLLRTAVLDELSAPLCDALRAAAGEARDSAEILAWLERANLFLIPLDGAREAAGGPAAVAGGPARWYRYHSLFSDFLRAQPAAAGPDQLPAMHLAASQWFATQGRPVPAIEHALAAGDSGRALPLLRDNVDDLLAQGRMRLLARWLGSVPAGGLAAWPKLQIAQVWAVSFTRGPSDAIALLQAIDPGACEPEVQAHVRALRHMLLHMMDRFDEARAASRDDPLPLPMGYPFPDSILATSMARLAAVRGDYREARRLLALARQAVHGSDSNFNKIFSESVEGLIDLRQGRLQQALARFRVAASTMLPNRYGPTNGNAMACLLLAEALYESNHCERAERLLNVYVPLARDLGLPDQIISGHIVLARIAFERGEADQAYQWLAGLEHLGHHRSLPRLVQSALLERGRLALLQGNRHAAADALQRASDPDLWKTRAGVTSFANDVENVALAQLRLDLANGPAPAAREAITRELAAARRGELMRRALKLRVLQAVAWEREGDEARAREAMAETVRFCATEGFVRIVADEGAVARRLAAQAVQDAGDTLPAAYAQRLLQACAPERSAEQAAAPQAAPTRAALPEPLTPKEEKVLHLLAEGFSNVAMAERLFVSETTVRTHLRNISAKLRASNRTQAVAIARQLGLL</sequence>